<dbReference type="Proteomes" id="UP000572817">
    <property type="component" value="Unassembled WGS sequence"/>
</dbReference>
<evidence type="ECO:0000313" key="2">
    <source>
        <dbReference type="Proteomes" id="UP000572817"/>
    </source>
</evidence>
<organism evidence="1 2">
    <name type="scientific">Botryosphaeria dothidea</name>
    <dbReference type="NCBI Taxonomy" id="55169"/>
    <lineage>
        <taxon>Eukaryota</taxon>
        <taxon>Fungi</taxon>
        <taxon>Dikarya</taxon>
        <taxon>Ascomycota</taxon>
        <taxon>Pezizomycotina</taxon>
        <taxon>Dothideomycetes</taxon>
        <taxon>Dothideomycetes incertae sedis</taxon>
        <taxon>Botryosphaeriales</taxon>
        <taxon>Botryosphaeriaceae</taxon>
        <taxon>Botryosphaeria</taxon>
    </lineage>
</organism>
<dbReference type="OrthoDB" id="1862401at2759"/>
<accession>A0A8H4N8Z3</accession>
<comment type="caution">
    <text evidence="1">The sequence shown here is derived from an EMBL/GenBank/DDBJ whole genome shotgun (WGS) entry which is preliminary data.</text>
</comment>
<dbReference type="Gene3D" id="3.30.559.10">
    <property type="entry name" value="Chloramphenicol acetyltransferase-like domain"/>
    <property type="match status" value="1"/>
</dbReference>
<evidence type="ECO:0000313" key="1">
    <source>
        <dbReference type="EMBL" id="KAF4306912.1"/>
    </source>
</evidence>
<proteinExistence type="predicted"/>
<dbReference type="EMBL" id="WWBZ02000033">
    <property type="protein sequence ID" value="KAF4306912.1"/>
    <property type="molecule type" value="Genomic_DNA"/>
</dbReference>
<keyword evidence="2" id="KW-1185">Reference proteome</keyword>
<dbReference type="InterPro" id="IPR023213">
    <property type="entry name" value="CAT-like_dom_sf"/>
</dbReference>
<protein>
    <submittedName>
        <fullName evidence="1">Uncharacterized protein</fullName>
    </submittedName>
</protein>
<gene>
    <name evidence="1" type="ORF">GTA08_BOTSDO05671</name>
</gene>
<reference evidence="1" key="1">
    <citation type="submission" date="2020-04" db="EMBL/GenBank/DDBJ databases">
        <title>Genome Assembly and Annotation of Botryosphaeria dothidea sdau 11-99, a Latent Pathogen of Apple Fruit Ring Rot in China.</title>
        <authorList>
            <person name="Yu C."/>
            <person name="Diao Y."/>
            <person name="Lu Q."/>
            <person name="Zhao J."/>
            <person name="Cui S."/>
            <person name="Peng C."/>
            <person name="He B."/>
            <person name="Liu H."/>
        </authorList>
    </citation>
    <scope>NUCLEOTIDE SEQUENCE [LARGE SCALE GENOMIC DNA]</scope>
    <source>
        <strain evidence="1">Sdau11-99</strain>
    </source>
</reference>
<dbReference type="AlphaFoldDB" id="A0A8H4N8Z3"/>
<name>A0A8H4N8Z3_9PEZI</name>
<sequence length="211" mass="23422">MSQLLRPKGYLRYIFPFQLPKDYDIDEAARVLGEGYHTTKKLMTVLACKAVSDTERKQAGVLKLKKMRDGEIEDIVARDLRAPGAFPMEYARLKEKGFPVSAFKAEVANFIPGGLILTWSILHMGINVPSVHLPEAMFSDRELLMNSSGRNPGRLEDHSEYTILPFTPPGAPPKMLATNHRAQVFYFSKASLDALKTAASPANATKPSSQE</sequence>